<sequence length="71" mass="7759">MLSQAQAKVSELLGVAALRIAPLQDAVDLGLATDSEVESLNVWKLYRVNVLRVVDLAGYPQSIEWPVLPDI</sequence>
<reference evidence="1 2" key="1">
    <citation type="journal article" date="2017" name="Syst. Appl. Microbiol.">
        <title>Pseudomonas caspiana sp. nov., a citrus pathogen in the Pseudomonas syringae phylogenetic group.</title>
        <authorList>
            <person name="Busquets A."/>
            <person name="Gomila M."/>
            <person name="Beiki F."/>
            <person name="Mulet M."/>
            <person name="Rahimian H."/>
            <person name="Garcia-Valdes E."/>
            <person name="Lalucat J."/>
        </authorList>
    </citation>
    <scope>NUCLEOTIDE SEQUENCE [LARGE SCALE GENOMIC DNA]</scope>
    <source>
        <strain evidence="1 2">FBF102</strain>
    </source>
</reference>
<dbReference type="Pfam" id="PF02413">
    <property type="entry name" value="Caudo_TAP"/>
    <property type="match status" value="1"/>
</dbReference>
<dbReference type="Proteomes" id="UP000195440">
    <property type="component" value="Unassembled WGS sequence"/>
</dbReference>
<proteinExistence type="predicted"/>
<keyword evidence="2" id="KW-1185">Reference proteome</keyword>
<gene>
    <name evidence="1" type="ORF">AUC60_03640</name>
</gene>
<dbReference type="EMBL" id="LOHF01000002">
    <property type="protein sequence ID" value="OUM75530.1"/>
    <property type="molecule type" value="Genomic_DNA"/>
</dbReference>
<name>A0A1Y3P6S9_9PSED</name>
<dbReference type="AlphaFoldDB" id="A0A1Y3P6S9"/>
<evidence type="ECO:0000313" key="2">
    <source>
        <dbReference type="Proteomes" id="UP000195440"/>
    </source>
</evidence>
<organism evidence="1 2">
    <name type="scientific">Pseudomonas caspiana</name>
    <dbReference type="NCBI Taxonomy" id="1451454"/>
    <lineage>
        <taxon>Bacteria</taxon>
        <taxon>Pseudomonadati</taxon>
        <taxon>Pseudomonadota</taxon>
        <taxon>Gammaproteobacteria</taxon>
        <taxon>Pseudomonadales</taxon>
        <taxon>Pseudomonadaceae</taxon>
        <taxon>Pseudomonas</taxon>
    </lineage>
</organism>
<comment type="caution">
    <text evidence="1">The sequence shown here is derived from an EMBL/GenBank/DDBJ whole genome shotgun (WGS) entry which is preliminary data.</text>
</comment>
<evidence type="ECO:0000313" key="1">
    <source>
        <dbReference type="EMBL" id="OUM75530.1"/>
    </source>
</evidence>
<dbReference type="InterPro" id="IPR003458">
    <property type="entry name" value="Phage_T4_Gp38_tail_assem"/>
</dbReference>
<evidence type="ECO:0008006" key="3">
    <source>
        <dbReference type="Google" id="ProtNLM"/>
    </source>
</evidence>
<protein>
    <recommendedName>
        <fullName evidence="3">Phage tail protein</fullName>
    </recommendedName>
</protein>
<accession>A0A1Y3P6S9</accession>